<evidence type="ECO:0000313" key="2">
    <source>
        <dbReference type="Proteomes" id="UP000288805"/>
    </source>
</evidence>
<dbReference type="AlphaFoldDB" id="A0A438HCQ7"/>
<organism evidence="1 2">
    <name type="scientific">Vitis vinifera</name>
    <name type="common">Grape</name>
    <dbReference type="NCBI Taxonomy" id="29760"/>
    <lineage>
        <taxon>Eukaryota</taxon>
        <taxon>Viridiplantae</taxon>
        <taxon>Streptophyta</taxon>
        <taxon>Embryophyta</taxon>
        <taxon>Tracheophyta</taxon>
        <taxon>Spermatophyta</taxon>
        <taxon>Magnoliopsida</taxon>
        <taxon>eudicotyledons</taxon>
        <taxon>Gunneridae</taxon>
        <taxon>Pentapetalae</taxon>
        <taxon>rosids</taxon>
        <taxon>Vitales</taxon>
        <taxon>Vitaceae</taxon>
        <taxon>Viteae</taxon>
        <taxon>Vitis</taxon>
    </lineage>
</organism>
<protein>
    <submittedName>
        <fullName evidence="1">Uncharacterized protein</fullName>
    </submittedName>
</protein>
<dbReference type="PANTHER" id="PTHR33116">
    <property type="entry name" value="REVERSE TRANSCRIPTASE ZINC-BINDING DOMAIN-CONTAINING PROTEIN-RELATED-RELATED"/>
    <property type="match status" value="1"/>
</dbReference>
<proteinExistence type="predicted"/>
<reference evidence="1 2" key="1">
    <citation type="journal article" date="2018" name="PLoS Genet.">
        <title>Population sequencing reveals clonal diversity and ancestral inbreeding in the grapevine cultivar Chardonnay.</title>
        <authorList>
            <person name="Roach M.J."/>
            <person name="Johnson D.L."/>
            <person name="Bohlmann J."/>
            <person name="van Vuuren H.J."/>
            <person name="Jones S.J."/>
            <person name="Pretorius I.S."/>
            <person name="Schmidt S.A."/>
            <person name="Borneman A.R."/>
        </authorList>
    </citation>
    <scope>NUCLEOTIDE SEQUENCE [LARGE SCALE GENOMIC DNA]</scope>
    <source>
        <strain evidence="2">cv. Chardonnay</strain>
        <tissue evidence="1">Leaf</tissue>
    </source>
</reference>
<sequence>MANARVRRNFLSKIRVNGVNLSSLEDIKEGVCRAYQSLISNSGDWRPSINGLNFKELREGLASSLKEFYIHGTFQRSLNSTFLLLIPKKEGTEDLRNFKPINLVGSMYKLLAKVLANRLKLVMGEISCNILAGPSCGLMRFQGVYLPPTWVFPLEPPINPRGCGMQWKKDSGKGCLSEKTIPLQRVCAMLEKIQRDFLWGGGALEKKPHLVSWKVICAAKKDGGLGIRSLATFNKALLRKWLWRFANRMSPYGSKLSLVSMTFKRRDGAPKEGVDDLLRWKENKNETFSVKSFYSSFSRASSPPSRLELFGRLGFQLGLASLVGRRLGAGYSPLTT</sequence>
<dbReference type="PANTHER" id="PTHR33116:SF75">
    <property type="entry name" value="RIBONUCLEASE H PROTEIN"/>
    <property type="match status" value="1"/>
</dbReference>
<gene>
    <name evidence="1" type="ORF">CK203_041736</name>
</gene>
<comment type="caution">
    <text evidence="1">The sequence shown here is derived from an EMBL/GenBank/DDBJ whole genome shotgun (WGS) entry which is preliminary data.</text>
</comment>
<dbReference type="EMBL" id="QGNW01000242">
    <property type="protein sequence ID" value="RVW82252.1"/>
    <property type="molecule type" value="Genomic_DNA"/>
</dbReference>
<name>A0A438HCQ7_VITVI</name>
<evidence type="ECO:0000313" key="1">
    <source>
        <dbReference type="EMBL" id="RVW82252.1"/>
    </source>
</evidence>
<accession>A0A438HCQ7</accession>
<dbReference type="Proteomes" id="UP000288805">
    <property type="component" value="Unassembled WGS sequence"/>
</dbReference>